<evidence type="ECO:0000256" key="1">
    <source>
        <dbReference type="SAM" id="Phobius"/>
    </source>
</evidence>
<evidence type="ECO:0000313" key="2">
    <source>
        <dbReference type="EMBL" id="PRQ52149.1"/>
    </source>
</evidence>
<protein>
    <submittedName>
        <fullName evidence="2">Uncharacterized protein</fullName>
    </submittedName>
</protein>
<keyword evidence="1" id="KW-0472">Membrane</keyword>
<keyword evidence="1" id="KW-1133">Transmembrane helix</keyword>
<comment type="caution">
    <text evidence="2">The sequence shown here is derived from an EMBL/GenBank/DDBJ whole genome shotgun (WGS) entry which is preliminary data.</text>
</comment>
<organism evidence="2 3">
    <name type="scientific">Rosa chinensis</name>
    <name type="common">China rose</name>
    <dbReference type="NCBI Taxonomy" id="74649"/>
    <lineage>
        <taxon>Eukaryota</taxon>
        <taxon>Viridiplantae</taxon>
        <taxon>Streptophyta</taxon>
        <taxon>Embryophyta</taxon>
        <taxon>Tracheophyta</taxon>
        <taxon>Spermatophyta</taxon>
        <taxon>Magnoliopsida</taxon>
        <taxon>eudicotyledons</taxon>
        <taxon>Gunneridae</taxon>
        <taxon>Pentapetalae</taxon>
        <taxon>rosids</taxon>
        <taxon>fabids</taxon>
        <taxon>Rosales</taxon>
        <taxon>Rosaceae</taxon>
        <taxon>Rosoideae</taxon>
        <taxon>Rosoideae incertae sedis</taxon>
        <taxon>Rosa</taxon>
    </lineage>
</organism>
<accession>A0A2P6S0D9</accession>
<dbReference type="Proteomes" id="UP000238479">
    <property type="component" value="Chromosome 2"/>
</dbReference>
<gene>
    <name evidence="2" type="ORF">RchiOBHm_Chr2g0152341</name>
</gene>
<dbReference type="EMBL" id="PDCK01000040">
    <property type="protein sequence ID" value="PRQ52149.1"/>
    <property type="molecule type" value="Genomic_DNA"/>
</dbReference>
<proteinExistence type="predicted"/>
<feature type="transmembrane region" description="Helical" evidence="1">
    <location>
        <begin position="20"/>
        <end position="40"/>
    </location>
</feature>
<dbReference type="AlphaFoldDB" id="A0A2P6S0D9"/>
<keyword evidence="3" id="KW-1185">Reference proteome</keyword>
<reference evidence="2 3" key="1">
    <citation type="journal article" date="2018" name="Nat. Genet.">
        <title>The Rosa genome provides new insights in the design of modern roses.</title>
        <authorList>
            <person name="Bendahmane M."/>
        </authorList>
    </citation>
    <scope>NUCLEOTIDE SEQUENCE [LARGE SCALE GENOMIC DNA]</scope>
    <source>
        <strain evidence="3">cv. Old Blush</strain>
    </source>
</reference>
<keyword evidence="1" id="KW-0812">Transmembrane</keyword>
<name>A0A2P6S0D9_ROSCH</name>
<sequence length="68" mass="7863">MFLCLSRSTNYMAKQVLFTWSFSLFIYISTIMMRSLMIYIQYKTLGLISTFSKSYAKVIVGVDMYGGC</sequence>
<dbReference type="Gramene" id="PRQ52149">
    <property type="protein sequence ID" value="PRQ52149"/>
    <property type="gene ID" value="RchiOBHm_Chr2g0152341"/>
</dbReference>
<evidence type="ECO:0000313" key="3">
    <source>
        <dbReference type="Proteomes" id="UP000238479"/>
    </source>
</evidence>